<dbReference type="InterPro" id="IPR013815">
    <property type="entry name" value="ATP_grasp_subdomain_1"/>
</dbReference>
<dbReference type="Gene3D" id="3.30.470.20">
    <property type="entry name" value="ATP-grasp fold, B domain"/>
    <property type="match status" value="1"/>
</dbReference>
<feature type="domain" description="ATP-grasp" evidence="5">
    <location>
        <begin position="115"/>
        <end position="311"/>
    </location>
</feature>
<comment type="caution">
    <text evidence="6">The sequence shown here is derived from an EMBL/GenBank/DDBJ whole genome shotgun (WGS) entry which is preliminary data.</text>
</comment>
<dbReference type="SUPFAM" id="SSF56059">
    <property type="entry name" value="Glutathione synthetase ATP-binding domain-like"/>
    <property type="match status" value="1"/>
</dbReference>
<dbReference type="InterPro" id="IPR052032">
    <property type="entry name" value="ATP-dep_AA_Ligase"/>
</dbReference>
<proteinExistence type="predicted"/>
<evidence type="ECO:0000313" key="6">
    <source>
        <dbReference type="EMBL" id="MBC6448645.1"/>
    </source>
</evidence>
<dbReference type="Gene3D" id="3.40.50.20">
    <property type="match status" value="1"/>
</dbReference>
<keyword evidence="3 4" id="KW-0067">ATP-binding</keyword>
<dbReference type="PROSITE" id="PS50975">
    <property type="entry name" value="ATP_GRASP"/>
    <property type="match status" value="1"/>
</dbReference>
<dbReference type="Pfam" id="PF13535">
    <property type="entry name" value="ATP-grasp_4"/>
    <property type="match status" value="1"/>
</dbReference>
<protein>
    <submittedName>
        <fullName evidence="6">ATP-grasp domain-containing protein</fullName>
    </submittedName>
</protein>
<dbReference type="PANTHER" id="PTHR43585">
    <property type="entry name" value="FUMIPYRROLE BIOSYNTHESIS PROTEIN C"/>
    <property type="match status" value="1"/>
</dbReference>
<dbReference type="SMART" id="SM01209">
    <property type="entry name" value="GARS_A"/>
    <property type="match status" value="1"/>
</dbReference>
<dbReference type="RefSeq" id="WP_187221127.1">
    <property type="nucleotide sequence ID" value="NZ_JABVED010000008.1"/>
</dbReference>
<name>A0ABR7L7G4_9PSEU</name>
<dbReference type="Gene3D" id="3.30.1490.20">
    <property type="entry name" value="ATP-grasp fold, A domain"/>
    <property type="match status" value="1"/>
</dbReference>
<keyword evidence="7" id="KW-1185">Reference proteome</keyword>
<evidence type="ECO:0000256" key="2">
    <source>
        <dbReference type="ARBA" id="ARBA00022741"/>
    </source>
</evidence>
<dbReference type="EMBL" id="JABVED010000008">
    <property type="protein sequence ID" value="MBC6448645.1"/>
    <property type="molecule type" value="Genomic_DNA"/>
</dbReference>
<evidence type="ECO:0000313" key="7">
    <source>
        <dbReference type="Proteomes" id="UP000734823"/>
    </source>
</evidence>
<dbReference type="InterPro" id="IPR011761">
    <property type="entry name" value="ATP-grasp"/>
</dbReference>
<accession>A0ABR7L7G4</accession>
<dbReference type="PANTHER" id="PTHR43585:SF2">
    <property type="entry name" value="ATP-GRASP ENZYME FSQD"/>
    <property type="match status" value="1"/>
</dbReference>
<gene>
    <name evidence="6" type="ORF">GPZ80_15825</name>
</gene>
<reference evidence="6 7" key="1">
    <citation type="submission" date="2020-06" db="EMBL/GenBank/DDBJ databases">
        <title>Actinokineospora xiongansis sp. nov., isolated from soil of Baiyangdian.</title>
        <authorList>
            <person name="Zhang X."/>
        </authorList>
    </citation>
    <scope>NUCLEOTIDE SEQUENCE [LARGE SCALE GENOMIC DNA]</scope>
    <source>
        <strain evidence="6 7">HBU206404</strain>
    </source>
</reference>
<evidence type="ECO:0000256" key="4">
    <source>
        <dbReference type="PROSITE-ProRule" id="PRU00409"/>
    </source>
</evidence>
<evidence type="ECO:0000256" key="1">
    <source>
        <dbReference type="ARBA" id="ARBA00022598"/>
    </source>
</evidence>
<organism evidence="6 7">
    <name type="scientific">Actinokineospora xionganensis</name>
    <dbReference type="NCBI Taxonomy" id="2684470"/>
    <lineage>
        <taxon>Bacteria</taxon>
        <taxon>Bacillati</taxon>
        <taxon>Actinomycetota</taxon>
        <taxon>Actinomycetes</taxon>
        <taxon>Pseudonocardiales</taxon>
        <taxon>Pseudonocardiaceae</taxon>
        <taxon>Actinokineospora</taxon>
    </lineage>
</organism>
<evidence type="ECO:0000256" key="3">
    <source>
        <dbReference type="ARBA" id="ARBA00022840"/>
    </source>
</evidence>
<keyword evidence="1" id="KW-0436">Ligase</keyword>
<keyword evidence="2 4" id="KW-0547">Nucleotide-binding</keyword>
<evidence type="ECO:0000259" key="5">
    <source>
        <dbReference type="PROSITE" id="PS50975"/>
    </source>
</evidence>
<dbReference type="Proteomes" id="UP000734823">
    <property type="component" value="Unassembled WGS sequence"/>
</dbReference>
<sequence>MTKHVMIFGSGNGDLPSRIRGLEEGVRTTLVCRPDHLHRLVDPEHHARLLVLSADLTTEECVGLAEVVHRGDPVTHIATLGEHDQDRAAAVGEALGVATHSVQTVRLAHHKDAMRLRLAEAGIDDTPAEIVQDVDALRHFAKRHGFPVVVKPVGGLASFGVSVVRDEAAVEGAFDRAHNASDHGWHRSLGVFAESYLDGPEYSVEALSEDGEHVVLAVTAKYTDPATRVELGHVIPAPLADDVRVECEALALRVLDAIGVRTGASHTEMILTPGGPRIIETHVRMGGDEIWELVHDAVGVDLIEAQLRQSLGHKVLPEVRAALAEPRPPKAAAIWFATPPPIGELVEVIQPESGSDAVIGVSVLPGAVFQGLVSSYSRPASARCVADTAPDAVGLAQRAVAGISFITRVSNPSPR</sequence>